<keyword evidence="2" id="KW-1185">Reference proteome</keyword>
<gene>
    <name evidence="1" type="ORF">K7432_014242</name>
</gene>
<feature type="non-terminal residue" evidence="1">
    <location>
        <position position="1"/>
    </location>
</feature>
<accession>A0ABR2VPQ3</accession>
<organism evidence="1 2">
    <name type="scientific">Basidiobolus ranarum</name>
    <dbReference type="NCBI Taxonomy" id="34480"/>
    <lineage>
        <taxon>Eukaryota</taxon>
        <taxon>Fungi</taxon>
        <taxon>Fungi incertae sedis</taxon>
        <taxon>Zoopagomycota</taxon>
        <taxon>Entomophthoromycotina</taxon>
        <taxon>Basidiobolomycetes</taxon>
        <taxon>Basidiobolales</taxon>
        <taxon>Basidiobolaceae</taxon>
        <taxon>Basidiobolus</taxon>
    </lineage>
</organism>
<evidence type="ECO:0000313" key="2">
    <source>
        <dbReference type="Proteomes" id="UP001479436"/>
    </source>
</evidence>
<reference evidence="1 2" key="1">
    <citation type="submission" date="2023-04" db="EMBL/GenBank/DDBJ databases">
        <title>Genome of Basidiobolus ranarum AG-B5.</title>
        <authorList>
            <person name="Stajich J.E."/>
            <person name="Carter-House D."/>
            <person name="Gryganskyi A."/>
        </authorList>
    </citation>
    <scope>NUCLEOTIDE SEQUENCE [LARGE SCALE GENOMIC DNA]</scope>
    <source>
        <strain evidence="1 2">AG-B5</strain>
    </source>
</reference>
<comment type="caution">
    <text evidence="1">The sequence shown here is derived from an EMBL/GenBank/DDBJ whole genome shotgun (WGS) entry which is preliminary data.</text>
</comment>
<name>A0ABR2VPQ3_9FUNG</name>
<dbReference type="EMBL" id="JASJQH010008445">
    <property type="protein sequence ID" value="KAK9692622.1"/>
    <property type="molecule type" value="Genomic_DNA"/>
</dbReference>
<sequence length="82" mass="8859">LPPLKVERNSTVHETVENFGIGSQVTNEISQVRETVEKIAPSNKPGVNIAPQLISEETAAQIIDLDTIRVQPGSKAPIKDSN</sequence>
<protein>
    <submittedName>
        <fullName evidence="1">Uncharacterized protein</fullName>
    </submittedName>
</protein>
<proteinExistence type="predicted"/>
<evidence type="ECO:0000313" key="1">
    <source>
        <dbReference type="EMBL" id="KAK9692622.1"/>
    </source>
</evidence>
<dbReference type="Proteomes" id="UP001479436">
    <property type="component" value="Unassembled WGS sequence"/>
</dbReference>